<dbReference type="EMBL" id="CATQJL010000316">
    <property type="protein sequence ID" value="CAJ0606918.1"/>
    <property type="molecule type" value="Genomic_DNA"/>
</dbReference>
<feature type="domain" description="C2H2-type" evidence="3">
    <location>
        <begin position="144"/>
        <end position="167"/>
    </location>
</feature>
<feature type="compositionally biased region" description="Polar residues" evidence="1">
    <location>
        <begin position="67"/>
        <end position="84"/>
    </location>
</feature>
<dbReference type="InterPro" id="IPR052797">
    <property type="entry name" value="RegFact_GeneExpr_CellDeath"/>
</dbReference>
<evidence type="ECO:0000259" key="3">
    <source>
        <dbReference type="SMART" id="SM00355"/>
    </source>
</evidence>
<gene>
    <name evidence="4" type="ORF">CYNAS_LOCUS18901</name>
</gene>
<dbReference type="AlphaFoldDB" id="A0AA36MED0"/>
<keyword evidence="2" id="KW-0732">Signal</keyword>
<evidence type="ECO:0000313" key="4">
    <source>
        <dbReference type="EMBL" id="CAJ0606918.1"/>
    </source>
</evidence>
<accession>A0AA36MED0</accession>
<name>A0AA36MED0_CYLNA</name>
<proteinExistence type="predicted"/>
<dbReference type="Proteomes" id="UP001176961">
    <property type="component" value="Unassembled WGS sequence"/>
</dbReference>
<keyword evidence="5" id="KW-1185">Reference proteome</keyword>
<dbReference type="PANTHER" id="PTHR33936:SF25">
    <property type="entry name" value="C2H2-TYPE DOMAIN-CONTAINING PROTEIN"/>
    <property type="match status" value="1"/>
</dbReference>
<feature type="chain" id="PRO_5041411817" description="C2H2-type domain-containing protein" evidence="2">
    <location>
        <begin position="30"/>
        <end position="436"/>
    </location>
</feature>
<evidence type="ECO:0000256" key="1">
    <source>
        <dbReference type="SAM" id="MobiDB-lite"/>
    </source>
</evidence>
<feature type="domain" description="C2H2-type" evidence="3">
    <location>
        <begin position="108"/>
        <end position="134"/>
    </location>
</feature>
<comment type="caution">
    <text evidence="4">The sequence shown here is derived from an EMBL/GenBank/DDBJ whole genome shotgun (WGS) entry which is preliminary data.</text>
</comment>
<organism evidence="4 5">
    <name type="scientific">Cylicocyclus nassatus</name>
    <name type="common">Nematode worm</name>
    <dbReference type="NCBI Taxonomy" id="53992"/>
    <lineage>
        <taxon>Eukaryota</taxon>
        <taxon>Metazoa</taxon>
        <taxon>Ecdysozoa</taxon>
        <taxon>Nematoda</taxon>
        <taxon>Chromadorea</taxon>
        <taxon>Rhabditida</taxon>
        <taxon>Rhabditina</taxon>
        <taxon>Rhabditomorpha</taxon>
        <taxon>Strongyloidea</taxon>
        <taxon>Strongylidae</taxon>
        <taxon>Cylicocyclus</taxon>
    </lineage>
</organism>
<feature type="signal peptide" evidence="2">
    <location>
        <begin position="1"/>
        <end position="29"/>
    </location>
</feature>
<dbReference type="SMART" id="SM00355">
    <property type="entry name" value="ZnF_C2H2"/>
    <property type="match status" value="2"/>
</dbReference>
<dbReference type="InterPro" id="IPR013087">
    <property type="entry name" value="Znf_C2H2_type"/>
</dbReference>
<sequence length="436" mass="49771">MPSPPFPRFLLVFFTKFQLLIVKPHKMVGEEVCIIGRNGADTELKDCKNSLIAENNLKYEEIGEVKPSTSSADESPNPSMTTRRTSARHRQRSDTSADAIRELRHSMYKCVEQGCNYRGPNARALSKHCKRMQHSRAQERRYSEECPVCGLMVYDQKCLIAHAVEVHQFKGQIEEMNFGSSEAFDVWRKDTEENTCTFYSRRGTTRIQKKVGYFYYKCHLTSDKRTRSKGLRSPRSKAANKSCTAFLNVRKDLQKKTIQVEYCTSHLGHQPQAKSVPVNSAVISENGNWSQCTFFIPRPTFSVEHTVRICKDREKMNEGSKNKKEESNGKSANSIVKVMPDENMTPSIVTMLDFSPRSNLVFSHVKSETQTMFPSECRELVCEIDRKLDSLARAAHKLERNGTEETCITLAQVLMKVDEALQCFPAHGYEESSERS</sequence>
<evidence type="ECO:0000256" key="2">
    <source>
        <dbReference type="SAM" id="SignalP"/>
    </source>
</evidence>
<protein>
    <recommendedName>
        <fullName evidence="3">C2H2-type domain-containing protein</fullName>
    </recommendedName>
</protein>
<feature type="region of interest" description="Disordered" evidence="1">
    <location>
        <begin position="63"/>
        <end position="97"/>
    </location>
</feature>
<reference evidence="4" key="1">
    <citation type="submission" date="2023-07" db="EMBL/GenBank/DDBJ databases">
        <authorList>
            <consortium name="CYATHOMIX"/>
        </authorList>
    </citation>
    <scope>NUCLEOTIDE SEQUENCE</scope>
    <source>
        <strain evidence="4">N/A</strain>
    </source>
</reference>
<evidence type="ECO:0000313" key="5">
    <source>
        <dbReference type="Proteomes" id="UP001176961"/>
    </source>
</evidence>
<dbReference type="PANTHER" id="PTHR33936">
    <property type="entry name" value="PROTEIN CBG17840"/>
    <property type="match status" value="1"/>
</dbReference>